<dbReference type="InterPro" id="IPR009045">
    <property type="entry name" value="Zn_M74/Hedgehog-like"/>
</dbReference>
<dbReference type="GO" id="GO:0006508">
    <property type="term" value="P:proteolysis"/>
    <property type="evidence" value="ECO:0007669"/>
    <property type="project" value="InterPro"/>
</dbReference>
<keyword evidence="3" id="KW-0378">Hydrolase</keyword>
<dbReference type="GO" id="GO:0009002">
    <property type="term" value="F:serine-type D-Ala-D-Ala carboxypeptidase activity"/>
    <property type="evidence" value="ECO:0007669"/>
    <property type="project" value="UniProtKB-EC"/>
</dbReference>
<evidence type="ECO:0000313" key="3">
    <source>
        <dbReference type="EMBL" id="ACH94816.1"/>
    </source>
</evidence>
<dbReference type="PANTHER" id="PTHR34385:SF1">
    <property type="entry name" value="PEPTIDOGLYCAN L-ALANYL-D-GLUTAMATE ENDOPEPTIDASE CWLK"/>
    <property type="match status" value="1"/>
</dbReference>
<dbReference type="InterPro" id="IPR052179">
    <property type="entry name" value="DD-CPase-like"/>
</dbReference>
<name>B5RPT2_BORRA</name>
<dbReference type="Proteomes" id="UP000000612">
    <property type="component" value="Chromosome"/>
</dbReference>
<reference evidence="3 4" key="1">
    <citation type="journal article" date="2008" name="PLoS Genet.">
        <title>The genome of Borrelia recurrentis, the agent of deadly louse-borne relapsing fever, is a degraded subset of tick-borne Borrelia duttonii.</title>
        <authorList>
            <person name="Lescot M."/>
            <person name="Audic S."/>
            <person name="Robert C."/>
            <person name="Nguyen T.T."/>
            <person name="Blanc G."/>
            <person name="Cutler S.J."/>
            <person name="Wincker P."/>
            <person name="Couloux A."/>
            <person name="Claverie J.-M."/>
            <person name="Raoult D."/>
            <person name="Drancourt M."/>
        </authorList>
    </citation>
    <scope>NUCLEOTIDE SEQUENCE [LARGE SCALE GENOMIC DNA]</scope>
    <source>
        <strain evidence="3 4">A1</strain>
    </source>
</reference>
<accession>B5RPT2</accession>
<evidence type="ECO:0000313" key="4">
    <source>
        <dbReference type="Proteomes" id="UP000000612"/>
    </source>
</evidence>
<proteinExistence type="predicted"/>
<dbReference type="KEGG" id="bre:BRE_588"/>
<feature type="transmembrane region" description="Helical" evidence="1">
    <location>
        <begin position="7"/>
        <end position="29"/>
    </location>
</feature>
<dbReference type="AlphaFoldDB" id="B5RPT2"/>
<dbReference type="EMBL" id="CP000993">
    <property type="protein sequence ID" value="ACH94816.1"/>
    <property type="molecule type" value="Genomic_DNA"/>
</dbReference>
<gene>
    <name evidence="3" type="ordered locus">BRE_588</name>
</gene>
<dbReference type="PANTHER" id="PTHR34385">
    <property type="entry name" value="D-ALANYL-D-ALANINE CARBOXYPEPTIDASE"/>
    <property type="match status" value="1"/>
</dbReference>
<keyword evidence="3" id="KW-0121">Carboxypeptidase</keyword>
<evidence type="ECO:0000256" key="1">
    <source>
        <dbReference type="SAM" id="Phobius"/>
    </source>
</evidence>
<protein>
    <submittedName>
        <fullName evidence="3">Carboxypeptidase, putative</fullName>
        <ecNumber evidence="3">3.4.16.4</ecNumber>
    </submittedName>
</protein>
<dbReference type="CDD" id="cd14852">
    <property type="entry name" value="LD-carboxypeptidase"/>
    <property type="match status" value="1"/>
</dbReference>
<keyword evidence="1" id="KW-0472">Membrane</keyword>
<organism evidence="3 4">
    <name type="scientific">Borrelia recurrentis (strain A1)</name>
    <dbReference type="NCBI Taxonomy" id="412418"/>
    <lineage>
        <taxon>Bacteria</taxon>
        <taxon>Pseudomonadati</taxon>
        <taxon>Spirochaetota</taxon>
        <taxon>Spirochaetia</taxon>
        <taxon>Spirochaetales</taxon>
        <taxon>Borreliaceae</taxon>
        <taxon>Borrelia</taxon>
    </lineage>
</organism>
<keyword evidence="4" id="KW-1185">Reference proteome</keyword>
<dbReference type="InterPro" id="IPR003709">
    <property type="entry name" value="VanY-like_core_dom"/>
</dbReference>
<dbReference type="Pfam" id="PF02557">
    <property type="entry name" value="VanY"/>
    <property type="match status" value="1"/>
</dbReference>
<keyword evidence="1" id="KW-0812">Transmembrane</keyword>
<feature type="domain" description="D-alanyl-D-alanine carboxypeptidase-like core" evidence="2">
    <location>
        <begin position="120"/>
        <end position="243"/>
    </location>
</feature>
<dbReference type="Gene3D" id="3.30.1380.10">
    <property type="match status" value="1"/>
</dbReference>
<keyword evidence="1" id="KW-1133">Transmembrane helix</keyword>
<dbReference type="HOGENOM" id="CLU_054193_4_0_12"/>
<dbReference type="SUPFAM" id="SSF55166">
    <property type="entry name" value="Hedgehog/DD-peptidase"/>
    <property type="match status" value="1"/>
</dbReference>
<evidence type="ECO:0000259" key="2">
    <source>
        <dbReference type="Pfam" id="PF02557"/>
    </source>
</evidence>
<keyword evidence="3" id="KW-0645">Protease</keyword>
<dbReference type="EC" id="3.4.16.4" evidence="3"/>
<dbReference type="InterPro" id="IPR058193">
    <property type="entry name" value="VanY/YodJ_core_dom"/>
</dbReference>
<sequence>MLNWIMQYNYILMISFNIFSLIFLVSNLINNPSLEANTISKQDFQTLLNIIKTLDQVHQKQIKEQPISFIQELKPLLEAEENNLLILVNKKIPIPKGYNPTDLVYLKNFKELKNIGKENLKLRKILINDLIDLINAGKKNGLQIKIISAYRTKEYQNFLFKYNVKTYGIKSAQIQSAISNHSQHQLGTTIDFINTDDNLLNTKEGKWLYENSSKYGFSLSYPKKHEKETGYKAEPWHYMYIGKQACALQKKYFNNLQYKFLEFWNNNKKELLKLIQKYKININYP</sequence>